<dbReference type="Gene3D" id="3.40.50.1100">
    <property type="match status" value="2"/>
</dbReference>
<protein>
    <recommendedName>
        <fullName evidence="6">Tryptophan synthase beta chain-like PALP domain-containing protein</fullName>
    </recommendedName>
</protein>
<evidence type="ECO:0000256" key="4">
    <source>
        <dbReference type="PIRSR" id="PIRSR006278-1"/>
    </source>
</evidence>
<comment type="cofactor">
    <cofactor evidence="1">
        <name>pyridoxal 5'-phosphate</name>
        <dbReference type="ChEBI" id="CHEBI:597326"/>
    </cofactor>
</comment>
<dbReference type="EMBL" id="ACZL01000015">
    <property type="protein sequence ID" value="EHI55922.1"/>
    <property type="molecule type" value="Genomic_DNA"/>
</dbReference>
<dbReference type="InterPro" id="IPR005966">
    <property type="entry name" value="D-Cys_desShydrase"/>
</dbReference>
<comment type="similarity">
    <text evidence="2">Belongs to the ACC deaminase/D-cysteine desulfhydrase family.</text>
</comment>
<keyword evidence="8" id="KW-1185">Reference proteome</keyword>
<feature type="domain" description="Tryptophan synthase beta chain-like PALP" evidence="6">
    <location>
        <begin position="10"/>
        <end position="307"/>
    </location>
</feature>
<evidence type="ECO:0000256" key="1">
    <source>
        <dbReference type="ARBA" id="ARBA00001933"/>
    </source>
</evidence>
<accession>G5GHC5</accession>
<dbReference type="InterPro" id="IPR027278">
    <property type="entry name" value="ACCD_DCysDesulf"/>
</dbReference>
<evidence type="ECO:0000313" key="8">
    <source>
        <dbReference type="Proteomes" id="UP000003011"/>
    </source>
</evidence>
<dbReference type="HOGENOM" id="CLU_048897_1_0_9"/>
<evidence type="ECO:0000256" key="3">
    <source>
        <dbReference type="ARBA" id="ARBA00022898"/>
    </source>
</evidence>
<dbReference type="PIRSF" id="PIRSF006278">
    <property type="entry name" value="ACCD_DCysDesulf"/>
    <property type="match status" value="1"/>
</dbReference>
<dbReference type="eggNOG" id="COG2515">
    <property type="taxonomic scope" value="Bacteria"/>
</dbReference>
<proteinExistence type="inferred from homology"/>
<gene>
    <name evidence="7" type="ORF">HMPREF9333_00965</name>
</gene>
<dbReference type="PANTHER" id="PTHR43780:SF2">
    <property type="entry name" value="1-AMINOCYCLOPROPANE-1-CARBOXYLATE DEAMINASE-RELATED"/>
    <property type="match status" value="1"/>
</dbReference>
<dbReference type="AlphaFoldDB" id="G5GHC5"/>
<name>G5GHC5_9FIRM</name>
<dbReference type="Proteomes" id="UP000003011">
    <property type="component" value="Unassembled WGS sequence"/>
</dbReference>
<comment type="caution">
    <text evidence="7">The sequence shown here is derived from an EMBL/GenBank/DDBJ whole genome shotgun (WGS) entry which is preliminary data.</text>
</comment>
<dbReference type="PANTHER" id="PTHR43780">
    <property type="entry name" value="1-AMINOCYCLOPROPANE-1-CARBOXYLATE DEAMINASE-RELATED"/>
    <property type="match status" value="1"/>
</dbReference>
<evidence type="ECO:0000256" key="5">
    <source>
        <dbReference type="PIRSR" id="PIRSR006278-2"/>
    </source>
</evidence>
<dbReference type="GO" id="GO:0019148">
    <property type="term" value="F:D-cysteine desulfhydrase activity"/>
    <property type="evidence" value="ECO:0007669"/>
    <property type="project" value="TreeGrafter"/>
</dbReference>
<evidence type="ECO:0000256" key="2">
    <source>
        <dbReference type="ARBA" id="ARBA00008639"/>
    </source>
</evidence>
<dbReference type="PATRIC" id="fig|679200.3.peg.1016"/>
<feature type="modified residue" description="N6-(pyridoxal phosphate)lysine" evidence="5">
    <location>
        <position position="47"/>
    </location>
</feature>
<feature type="active site" description="Nucleophile" evidence="4">
    <location>
        <position position="74"/>
    </location>
</feature>
<dbReference type="RefSeq" id="WP_005540296.1">
    <property type="nucleotide sequence ID" value="NZ_JH378831.1"/>
</dbReference>
<keyword evidence="3 5" id="KW-0663">Pyridoxal phosphate</keyword>
<dbReference type="InterPro" id="IPR001926">
    <property type="entry name" value="TrpB-like_PALP"/>
</dbReference>
<sequence length="356" mass="39449">MYNIPPKIHLAYLPTRIDKLNKISTEYGKNIYIKRDDLTGMELSGNKVRKLEYSIAQALKLKADTLITCGALQSNHCRATAAAGAKLGLKTVLVLKDGEKTPPSGNYLLDLMLDADVRLISPQDYKNVDKIMDNICNELKANGQNGYIIPMGASNAIGMFGYMEAIREILSQEKELGIHFDAIVDTVGSTGTFAGLVLGNVIYNAGFDIIGFSVSEERSYFQEVTYNNIKDCCKYISNENYTHTPQSLGIKKEDFNIIDLYRGEGYGINSPDDFKLIKHLASKEGIFIDPVYTGKAFKGMLSEIRHSQLKNPVGSDIPKDGIHADFSKYENILFIHTGGLFGLFPKAAEIADCIRF</sequence>
<organism evidence="7 8">
    <name type="scientific">Johnsonella ignava ATCC 51276</name>
    <dbReference type="NCBI Taxonomy" id="679200"/>
    <lineage>
        <taxon>Bacteria</taxon>
        <taxon>Bacillati</taxon>
        <taxon>Bacillota</taxon>
        <taxon>Clostridia</taxon>
        <taxon>Lachnospirales</taxon>
        <taxon>Lachnospiraceae</taxon>
        <taxon>Johnsonella</taxon>
    </lineage>
</organism>
<dbReference type="NCBIfam" id="TIGR01275">
    <property type="entry name" value="ACC_deam_rel"/>
    <property type="match status" value="1"/>
</dbReference>
<dbReference type="GO" id="GO:1901605">
    <property type="term" value="P:alpha-amino acid metabolic process"/>
    <property type="evidence" value="ECO:0007669"/>
    <property type="project" value="UniProtKB-ARBA"/>
</dbReference>
<dbReference type="Pfam" id="PF00291">
    <property type="entry name" value="PALP"/>
    <property type="match status" value="1"/>
</dbReference>
<dbReference type="SUPFAM" id="SSF53686">
    <property type="entry name" value="Tryptophan synthase beta subunit-like PLP-dependent enzymes"/>
    <property type="match status" value="1"/>
</dbReference>
<evidence type="ECO:0000313" key="7">
    <source>
        <dbReference type="EMBL" id="EHI55922.1"/>
    </source>
</evidence>
<reference evidence="7 8" key="1">
    <citation type="submission" date="2011-08" db="EMBL/GenBank/DDBJ databases">
        <title>The Genome Sequence of Johnsonella ignava ATCC 51276.</title>
        <authorList>
            <consortium name="The Broad Institute Genome Sequencing Platform"/>
            <person name="Earl A."/>
            <person name="Ward D."/>
            <person name="Feldgarden M."/>
            <person name="Gevers D."/>
            <person name="Izard J."/>
            <person name="Blanton J.M."/>
            <person name="Baranova O.V."/>
            <person name="Dewhirst F.E."/>
            <person name="Young S.K."/>
            <person name="Zeng Q."/>
            <person name="Gargeya S."/>
            <person name="Fitzgerald M."/>
            <person name="Haas B."/>
            <person name="Abouelleil A."/>
            <person name="Alvarado L."/>
            <person name="Arachchi H.M."/>
            <person name="Berlin A."/>
            <person name="Brown A."/>
            <person name="Chapman S.B."/>
            <person name="Chen Z."/>
            <person name="Dunbar C."/>
            <person name="Freedman E."/>
            <person name="Gearin G."/>
            <person name="Gellesch M."/>
            <person name="Goldberg J."/>
            <person name="Griggs A."/>
            <person name="Gujja S."/>
            <person name="Heiman D."/>
            <person name="Howarth C."/>
            <person name="Larson L."/>
            <person name="Lui A."/>
            <person name="MacDonald P.J.P."/>
            <person name="Montmayeur A."/>
            <person name="Murphy C."/>
            <person name="Neiman D."/>
            <person name="Pearson M."/>
            <person name="Priest M."/>
            <person name="Roberts A."/>
            <person name="Saif S."/>
            <person name="Shea T."/>
            <person name="Shenoy N."/>
            <person name="Sisk P."/>
            <person name="Stolte C."/>
            <person name="Sykes S."/>
            <person name="Wortman J."/>
            <person name="Nusbaum C."/>
            <person name="Birren B."/>
        </authorList>
    </citation>
    <scope>NUCLEOTIDE SEQUENCE [LARGE SCALE GENOMIC DNA]</scope>
    <source>
        <strain evidence="7 8">ATCC 51276</strain>
    </source>
</reference>
<dbReference type="InterPro" id="IPR036052">
    <property type="entry name" value="TrpB-like_PALP_sf"/>
</dbReference>
<evidence type="ECO:0000259" key="6">
    <source>
        <dbReference type="Pfam" id="PF00291"/>
    </source>
</evidence>
<dbReference type="STRING" id="679200.HMPREF9333_00965"/>